<dbReference type="EMBL" id="CP049229">
    <property type="protein sequence ID" value="QIH24517.1"/>
    <property type="molecule type" value="Genomic_DNA"/>
</dbReference>
<dbReference type="RefSeq" id="WP_164824177.1">
    <property type="nucleotide sequence ID" value="NZ_CP049229.1"/>
</dbReference>
<feature type="transmembrane region" description="Helical" evidence="1">
    <location>
        <begin position="6"/>
        <end position="30"/>
    </location>
</feature>
<name>A0A6G7BAN9_9LACO</name>
<organism evidence="2 3">
    <name type="scientific">Lactobacillus iners</name>
    <dbReference type="NCBI Taxonomy" id="147802"/>
    <lineage>
        <taxon>Bacteria</taxon>
        <taxon>Bacillati</taxon>
        <taxon>Bacillota</taxon>
        <taxon>Bacilli</taxon>
        <taxon>Lactobacillales</taxon>
        <taxon>Lactobacillaceae</taxon>
        <taxon>Lactobacillus</taxon>
    </lineage>
</organism>
<evidence type="ECO:0000313" key="2">
    <source>
        <dbReference type="EMBL" id="QIH24517.1"/>
    </source>
</evidence>
<reference evidence="2 3" key="1">
    <citation type="submission" date="2020-02" db="EMBL/GenBank/DDBJ databases">
        <title>Complete genome sequences of six Lactobacillus iners strains isolated from the human vagina.</title>
        <authorList>
            <person name="France M.T."/>
            <person name="Rutt L."/>
            <person name="Narina S."/>
            <person name="Arbaugh S."/>
            <person name="Humphrys M.S."/>
            <person name="Ma B."/>
            <person name="Hayward M.R."/>
            <person name="Relman D."/>
            <person name="Kwon D.S."/>
            <person name="Ravel J."/>
        </authorList>
    </citation>
    <scope>NUCLEOTIDE SEQUENCE [LARGE SCALE GENOMIC DNA]</scope>
    <source>
        <strain evidence="2 3">C0210C1</strain>
        <plasmid evidence="3">pc0210c1</plasmid>
    </source>
</reference>
<protein>
    <submittedName>
        <fullName evidence="2">Uncharacterized protein</fullName>
    </submittedName>
</protein>
<feature type="transmembrane region" description="Helical" evidence="1">
    <location>
        <begin position="78"/>
        <end position="99"/>
    </location>
</feature>
<geneLocation type="plasmid" evidence="3">
    <name>pc0210c1</name>
</geneLocation>
<feature type="transmembrane region" description="Helical" evidence="1">
    <location>
        <begin position="120"/>
        <end position="143"/>
    </location>
</feature>
<dbReference type="Proteomes" id="UP000501676">
    <property type="component" value="Plasmid pC0210C1"/>
</dbReference>
<keyword evidence="1" id="KW-1133">Transmembrane helix</keyword>
<gene>
    <name evidence="2" type="ORF">G6Z83_07295</name>
</gene>
<keyword evidence="1" id="KW-0472">Membrane</keyword>
<dbReference type="AlphaFoldDB" id="A0A6G7BAN9"/>
<keyword evidence="2" id="KW-0614">Plasmid</keyword>
<sequence length="145" mass="16651">MNQTTFWIYLNNYSNIICGIFNILNILWMLEMCINGYIQRKDINFGMDEVNWTIDLKICTLLSLMGMCALYLPAVSSGFGFEVYVIAVYIVVIQALMMKSYRKKLMKKISEAWFLTSTKVSMLISILTAISILAYAISSIVVFDY</sequence>
<evidence type="ECO:0000256" key="1">
    <source>
        <dbReference type="SAM" id="Phobius"/>
    </source>
</evidence>
<accession>A0A6G7BAN9</accession>
<evidence type="ECO:0000313" key="3">
    <source>
        <dbReference type="Proteomes" id="UP000501676"/>
    </source>
</evidence>
<proteinExistence type="predicted"/>
<keyword evidence="1" id="KW-0812">Transmembrane</keyword>